<dbReference type="OrthoDB" id="2426378at2759"/>
<proteinExistence type="predicted"/>
<sequence>MEDAAALHTALCTLLQDPALLIRNMQATLHVLGQLFGPCPIEPAAVRDATMAHPLHNGGNEQNTPLYSCKLAATIVAVLAAEPTIDGVKAAATRLSHTAGAFASRAFDQPNKGEFSAALAIAIDRAINDRKATCLCVNLSDTIPFHTFPPPTFSLAHSFTFVVFPHGDDSYGARVYQAFGPPDIGYKLTVTENDKVMMPSEIAKFRLNYQAFETSKRWAKAKAAYKAMFGATPRATTTYPIKVNTRVVEQVLDKGHIEKMLEVLRPVSV</sequence>
<protein>
    <submittedName>
        <fullName evidence="1">Uncharacterized protein</fullName>
    </submittedName>
</protein>
<evidence type="ECO:0000313" key="1">
    <source>
        <dbReference type="EMBL" id="ORZ38335.1"/>
    </source>
</evidence>
<dbReference type="Proteomes" id="UP000193411">
    <property type="component" value="Unassembled WGS sequence"/>
</dbReference>
<comment type="caution">
    <text evidence="1">The sequence shown here is derived from an EMBL/GenBank/DDBJ whole genome shotgun (WGS) entry which is preliminary data.</text>
</comment>
<name>A0A1Y2HUP9_9FUNG</name>
<reference evidence="1 2" key="1">
    <citation type="submission" date="2016-07" db="EMBL/GenBank/DDBJ databases">
        <title>Pervasive Adenine N6-methylation of Active Genes in Fungi.</title>
        <authorList>
            <consortium name="DOE Joint Genome Institute"/>
            <person name="Mondo S.J."/>
            <person name="Dannebaum R.O."/>
            <person name="Kuo R.C."/>
            <person name="Labutti K."/>
            <person name="Haridas S."/>
            <person name="Kuo A."/>
            <person name="Salamov A."/>
            <person name="Ahrendt S.R."/>
            <person name="Lipzen A."/>
            <person name="Sullivan W."/>
            <person name="Andreopoulos W.B."/>
            <person name="Clum A."/>
            <person name="Lindquist E."/>
            <person name="Daum C."/>
            <person name="Ramamoorthy G.K."/>
            <person name="Gryganskyi A."/>
            <person name="Culley D."/>
            <person name="Magnuson J.K."/>
            <person name="James T.Y."/>
            <person name="O'Malley M.A."/>
            <person name="Stajich J.E."/>
            <person name="Spatafora J.W."/>
            <person name="Visel A."/>
            <person name="Grigoriev I.V."/>
        </authorList>
    </citation>
    <scope>NUCLEOTIDE SEQUENCE [LARGE SCALE GENOMIC DNA]</scope>
    <source>
        <strain evidence="1 2">PL171</strain>
    </source>
</reference>
<dbReference type="EMBL" id="MCFL01000009">
    <property type="protein sequence ID" value="ORZ38335.1"/>
    <property type="molecule type" value="Genomic_DNA"/>
</dbReference>
<gene>
    <name evidence="1" type="ORF">BCR44DRAFT_34140</name>
</gene>
<keyword evidence="2" id="KW-1185">Reference proteome</keyword>
<organism evidence="1 2">
    <name type="scientific">Catenaria anguillulae PL171</name>
    <dbReference type="NCBI Taxonomy" id="765915"/>
    <lineage>
        <taxon>Eukaryota</taxon>
        <taxon>Fungi</taxon>
        <taxon>Fungi incertae sedis</taxon>
        <taxon>Blastocladiomycota</taxon>
        <taxon>Blastocladiomycetes</taxon>
        <taxon>Blastocladiales</taxon>
        <taxon>Catenariaceae</taxon>
        <taxon>Catenaria</taxon>
    </lineage>
</organism>
<evidence type="ECO:0000313" key="2">
    <source>
        <dbReference type="Proteomes" id="UP000193411"/>
    </source>
</evidence>
<accession>A0A1Y2HUP9</accession>
<dbReference type="AlphaFoldDB" id="A0A1Y2HUP9"/>